<dbReference type="InterPro" id="IPR004536">
    <property type="entry name" value="SPS/SelD"/>
</dbReference>
<protein>
    <submittedName>
        <fullName evidence="8">Selenide, water dikinase SelD</fullName>
        <ecNumber evidence="8">2.7.9.3</ecNumber>
    </submittedName>
</protein>
<evidence type="ECO:0000313" key="9">
    <source>
        <dbReference type="Proteomes" id="UP000634206"/>
    </source>
</evidence>
<dbReference type="Pfam" id="PF02769">
    <property type="entry name" value="AIRS_C"/>
    <property type="match status" value="1"/>
</dbReference>
<dbReference type="GO" id="GO:0005524">
    <property type="term" value="F:ATP binding"/>
    <property type="evidence" value="ECO:0007669"/>
    <property type="project" value="UniProtKB-KW"/>
</dbReference>
<feature type="domain" description="PurM-like C-terminal" evidence="7">
    <location>
        <begin position="139"/>
        <end position="319"/>
    </location>
</feature>
<dbReference type="PANTHER" id="PTHR10256">
    <property type="entry name" value="SELENIDE, WATER DIKINASE"/>
    <property type="match status" value="1"/>
</dbReference>
<dbReference type="SUPFAM" id="SSF55326">
    <property type="entry name" value="PurM N-terminal domain-like"/>
    <property type="match status" value="1"/>
</dbReference>
<dbReference type="Pfam" id="PF00586">
    <property type="entry name" value="AIRS"/>
    <property type="match status" value="1"/>
</dbReference>
<dbReference type="GO" id="GO:0016260">
    <property type="term" value="P:selenocysteine biosynthetic process"/>
    <property type="evidence" value="ECO:0007669"/>
    <property type="project" value="TreeGrafter"/>
</dbReference>
<evidence type="ECO:0000256" key="4">
    <source>
        <dbReference type="ARBA" id="ARBA00022840"/>
    </source>
</evidence>
<sequence length="323" mass="33934">MHGLPQFQDDRLLVGSATADDAGVFKISDELALVQTTDFFTPIVDDPILYGRIAAANALSDVYAMGGRPITALAIAGMPSDIIDNATIQDIFRGGAEMCVEAECSLLGGHTIKNPEPIYGLAVTGLVHPERHLANANARPGETLVLTKPLGSGIVSTGIKRGECSEALALKASELMATLNKPGATLAERDLVRCCTDVTGFGLGGHLIELCHGSQVSAEIDAHLLPLMSTEVLDLIDAGCVPGGSKKNLSHSEPHTHFDKHVSDREKLIFADAQTSGGLLLSVPDENLDAVMETLEETGAPCAVIIGKTTEQRDQAIYVSSSA</sequence>
<keyword evidence="1 8" id="KW-0808">Transferase</keyword>
<organism evidence="8 9">
    <name type="scientific">Oceaniferula flava</name>
    <dbReference type="NCBI Taxonomy" id="2800421"/>
    <lineage>
        <taxon>Bacteria</taxon>
        <taxon>Pseudomonadati</taxon>
        <taxon>Verrucomicrobiota</taxon>
        <taxon>Verrucomicrobiia</taxon>
        <taxon>Verrucomicrobiales</taxon>
        <taxon>Verrucomicrobiaceae</taxon>
        <taxon>Oceaniferula</taxon>
    </lineage>
</organism>
<evidence type="ECO:0000256" key="3">
    <source>
        <dbReference type="ARBA" id="ARBA00022777"/>
    </source>
</evidence>
<evidence type="ECO:0000259" key="7">
    <source>
        <dbReference type="Pfam" id="PF02769"/>
    </source>
</evidence>
<keyword evidence="9" id="KW-1185">Reference proteome</keyword>
<name>A0AAE2V902_9BACT</name>
<dbReference type="InterPro" id="IPR036921">
    <property type="entry name" value="PurM-like_N_sf"/>
</dbReference>
<dbReference type="NCBIfam" id="NF002098">
    <property type="entry name" value="PRK00943.1"/>
    <property type="match status" value="1"/>
</dbReference>
<gene>
    <name evidence="8" type="primary">selD</name>
    <name evidence="8" type="ORF">JIN83_05255</name>
</gene>
<dbReference type="NCBIfam" id="TIGR00476">
    <property type="entry name" value="selD"/>
    <property type="match status" value="1"/>
</dbReference>
<dbReference type="Gene3D" id="3.30.1330.10">
    <property type="entry name" value="PurM-like, N-terminal domain"/>
    <property type="match status" value="1"/>
</dbReference>
<evidence type="ECO:0000313" key="8">
    <source>
        <dbReference type="EMBL" id="MBK1854353.1"/>
    </source>
</evidence>
<evidence type="ECO:0000256" key="5">
    <source>
        <dbReference type="ARBA" id="ARBA00023266"/>
    </source>
</evidence>
<dbReference type="Proteomes" id="UP000634206">
    <property type="component" value="Unassembled WGS sequence"/>
</dbReference>
<evidence type="ECO:0000256" key="1">
    <source>
        <dbReference type="ARBA" id="ARBA00022679"/>
    </source>
</evidence>
<keyword evidence="5" id="KW-0711">Selenium</keyword>
<dbReference type="CDD" id="cd02195">
    <property type="entry name" value="SelD"/>
    <property type="match status" value="1"/>
</dbReference>
<proteinExistence type="predicted"/>
<dbReference type="InterPro" id="IPR016188">
    <property type="entry name" value="PurM-like_N"/>
</dbReference>
<keyword evidence="4" id="KW-0067">ATP-binding</keyword>
<dbReference type="AlphaFoldDB" id="A0AAE2V902"/>
<dbReference type="PIRSF" id="PIRSF036407">
    <property type="entry name" value="Selenphspht_syn"/>
    <property type="match status" value="1"/>
</dbReference>
<dbReference type="Gene3D" id="3.90.650.10">
    <property type="entry name" value="PurM-like C-terminal domain"/>
    <property type="match status" value="1"/>
</dbReference>
<keyword evidence="3" id="KW-0418">Kinase</keyword>
<dbReference type="GO" id="GO:0004756">
    <property type="term" value="F:selenide, water dikinase activity"/>
    <property type="evidence" value="ECO:0007669"/>
    <property type="project" value="UniProtKB-EC"/>
</dbReference>
<dbReference type="SUPFAM" id="SSF56042">
    <property type="entry name" value="PurM C-terminal domain-like"/>
    <property type="match status" value="1"/>
</dbReference>
<comment type="caution">
    <text evidence="8">The sequence shown here is derived from an EMBL/GenBank/DDBJ whole genome shotgun (WGS) entry which is preliminary data.</text>
</comment>
<accession>A0AAE2V902</accession>
<dbReference type="GO" id="GO:0005737">
    <property type="term" value="C:cytoplasm"/>
    <property type="evidence" value="ECO:0007669"/>
    <property type="project" value="TreeGrafter"/>
</dbReference>
<dbReference type="EMBL" id="JAENIG010000003">
    <property type="protein sequence ID" value="MBK1854353.1"/>
    <property type="molecule type" value="Genomic_DNA"/>
</dbReference>
<feature type="domain" description="PurM-like N-terminal" evidence="6">
    <location>
        <begin position="20"/>
        <end position="127"/>
    </location>
</feature>
<dbReference type="InterPro" id="IPR010918">
    <property type="entry name" value="PurM-like_C_dom"/>
</dbReference>
<dbReference type="EC" id="2.7.9.3" evidence="8"/>
<reference evidence="8" key="1">
    <citation type="submission" date="2021-01" db="EMBL/GenBank/DDBJ databases">
        <title>Modified the classification status of verrucomicrobia.</title>
        <authorList>
            <person name="Feng X."/>
        </authorList>
    </citation>
    <scope>NUCLEOTIDE SEQUENCE</scope>
    <source>
        <strain evidence="8">5K15</strain>
    </source>
</reference>
<evidence type="ECO:0000259" key="6">
    <source>
        <dbReference type="Pfam" id="PF00586"/>
    </source>
</evidence>
<dbReference type="InterPro" id="IPR036676">
    <property type="entry name" value="PurM-like_C_sf"/>
</dbReference>
<keyword evidence="2" id="KW-0547">Nucleotide-binding</keyword>
<evidence type="ECO:0000256" key="2">
    <source>
        <dbReference type="ARBA" id="ARBA00022741"/>
    </source>
</evidence>
<dbReference type="PANTHER" id="PTHR10256:SF0">
    <property type="entry name" value="INACTIVE SELENIDE, WATER DIKINASE-LIKE PROTEIN-RELATED"/>
    <property type="match status" value="1"/>
</dbReference>